<gene>
    <name evidence="1" type="ORF">NEZAVI_LOCUS15396</name>
</gene>
<proteinExistence type="predicted"/>
<sequence length="89" mass="10586">MLSYLFCLSFNLHCINTKFSYPECLPKFFHGIPCFEENSTFFDKLTLSWENTYNFNYLIISIGGLIMHSYVEWTWVSSNFITNLLVNFE</sequence>
<dbReference type="AlphaFoldDB" id="A0A9P0HRM6"/>
<accession>A0A9P0HRM6</accession>
<name>A0A9P0HRM6_NEZVI</name>
<evidence type="ECO:0000313" key="2">
    <source>
        <dbReference type="Proteomes" id="UP001152798"/>
    </source>
</evidence>
<dbReference type="EMBL" id="OV725083">
    <property type="protein sequence ID" value="CAH1407746.1"/>
    <property type="molecule type" value="Genomic_DNA"/>
</dbReference>
<reference evidence="1" key="1">
    <citation type="submission" date="2022-01" db="EMBL/GenBank/DDBJ databases">
        <authorList>
            <person name="King R."/>
        </authorList>
    </citation>
    <scope>NUCLEOTIDE SEQUENCE</scope>
</reference>
<dbReference type="Proteomes" id="UP001152798">
    <property type="component" value="Chromosome 7"/>
</dbReference>
<feature type="non-terminal residue" evidence="1">
    <location>
        <position position="89"/>
    </location>
</feature>
<keyword evidence="2" id="KW-1185">Reference proteome</keyword>
<protein>
    <submittedName>
        <fullName evidence="1">Uncharacterized protein</fullName>
    </submittedName>
</protein>
<organism evidence="1 2">
    <name type="scientific">Nezara viridula</name>
    <name type="common">Southern green stink bug</name>
    <name type="synonym">Cimex viridulus</name>
    <dbReference type="NCBI Taxonomy" id="85310"/>
    <lineage>
        <taxon>Eukaryota</taxon>
        <taxon>Metazoa</taxon>
        <taxon>Ecdysozoa</taxon>
        <taxon>Arthropoda</taxon>
        <taxon>Hexapoda</taxon>
        <taxon>Insecta</taxon>
        <taxon>Pterygota</taxon>
        <taxon>Neoptera</taxon>
        <taxon>Paraneoptera</taxon>
        <taxon>Hemiptera</taxon>
        <taxon>Heteroptera</taxon>
        <taxon>Panheteroptera</taxon>
        <taxon>Pentatomomorpha</taxon>
        <taxon>Pentatomoidea</taxon>
        <taxon>Pentatomidae</taxon>
        <taxon>Pentatominae</taxon>
        <taxon>Nezara</taxon>
    </lineage>
</organism>
<evidence type="ECO:0000313" key="1">
    <source>
        <dbReference type="EMBL" id="CAH1407746.1"/>
    </source>
</evidence>